<dbReference type="InterPro" id="IPR050245">
    <property type="entry name" value="PrsA_foldase"/>
</dbReference>
<feature type="domain" description="PpiC" evidence="2">
    <location>
        <begin position="171"/>
        <end position="261"/>
    </location>
</feature>
<dbReference type="EMBL" id="AP025591">
    <property type="protein sequence ID" value="BDG03486.1"/>
    <property type="molecule type" value="Genomic_DNA"/>
</dbReference>
<gene>
    <name evidence="3" type="ORF">AMOR_24820</name>
</gene>
<dbReference type="Gene3D" id="3.10.50.40">
    <property type="match status" value="1"/>
</dbReference>
<keyword evidence="1" id="KW-0413">Isomerase</keyword>
<dbReference type="SUPFAM" id="SSF54534">
    <property type="entry name" value="FKBP-like"/>
    <property type="match status" value="1"/>
</dbReference>
<organism evidence="3 4">
    <name type="scientific">Anaeromyxobacter oryzae</name>
    <dbReference type="NCBI Taxonomy" id="2918170"/>
    <lineage>
        <taxon>Bacteria</taxon>
        <taxon>Pseudomonadati</taxon>
        <taxon>Myxococcota</taxon>
        <taxon>Myxococcia</taxon>
        <taxon>Myxococcales</taxon>
        <taxon>Cystobacterineae</taxon>
        <taxon>Anaeromyxobacteraceae</taxon>
        <taxon>Anaeromyxobacter</taxon>
    </lineage>
</organism>
<dbReference type="Proteomes" id="UP001162891">
    <property type="component" value="Chromosome"/>
</dbReference>
<accession>A0ABM7WVF8</accession>
<dbReference type="Gene3D" id="1.10.4030.10">
    <property type="entry name" value="Porin chaperone SurA, peptide-binding domain"/>
    <property type="match status" value="1"/>
</dbReference>
<evidence type="ECO:0000313" key="3">
    <source>
        <dbReference type="EMBL" id="BDG03486.1"/>
    </source>
</evidence>
<dbReference type="PROSITE" id="PS50198">
    <property type="entry name" value="PPIC_PPIASE_2"/>
    <property type="match status" value="1"/>
</dbReference>
<dbReference type="InterPro" id="IPR046357">
    <property type="entry name" value="PPIase_dom_sf"/>
</dbReference>
<dbReference type="InterPro" id="IPR000297">
    <property type="entry name" value="PPIase_PpiC"/>
</dbReference>
<keyword evidence="1" id="KW-0697">Rotamase</keyword>
<evidence type="ECO:0000256" key="1">
    <source>
        <dbReference type="PROSITE-ProRule" id="PRU00278"/>
    </source>
</evidence>
<dbReference type="SUPFAM" id="SSF109998">
    <property type="entry name" value="Triger factor/SurA peptide-binding domain-like"/>
    <property type="match status" value="1"/>
</dbReference>
<dbReference type="Pfam" id="PF13145">
    <property type="entry name" value="Rotamase_2"/>
    <property type="match status" value="1"/>
</dbReference>
<dbReference type="PANTHER" id="PTHR47245:SF2">
    <property type="entry name" value="PEPTIDYL-PROLYL CIS-TRANS ISOMERASE HP_0175-RELATED"/>
    <property type="match status" value="1"/>
</dbReference>
<proteinExistence type="predicted"/>
<dbReference type="InterPro" id="IPR027304">
    <property type="entry name" value="Trigger_fact/SurA_dom_sf"/>
</dbReference>
<keyword evidence="4" id="KW-1185">Reference proteome</keyword>
<name>A0ABM7WVF8_9BACT</name>
<dbReference type="RefSeq" id="WP_248361541.1">
    <property type="nucleotide sequence ID" value="NZ_AP025591.1"/>
</dbReference>
<sequence length="315" mass="34636">MKLLPLILAAALASGCGRCGGGSAPGAPPPKTVAVVNGEPIPADALARELRDAQAGAEGGAQVQGDVLRKRVLDDLVDRALLLQQARARSIVVGQDQVERAFLRLRAEYPGSHFEDLLAQERLSQAELKNRLKEQLTLERLFEQEVFPQVQVVDAEVERYYADHSAEFQEPEKVRVLQIVVATKDEAQQIRDRLRMHPQTFAEVAKKSSIGPEGKNGGDLGFIGKGSGFPEVFDVCFTLPLNAISDVTPSPYGFHVFKVVEKKPAQRRTLDQARPVIMEKLGRDKRTQAQAEYVDALRKRAKITIDEKTLAAVTP</sequence>
<dbReference type="PANTHER" id="PTHR47245">
    <property type="entry name" value="PEPTIDYLPROLYL ISOMERASE"/>
    <property type="match status" value="1"/>
</dbReference>
<dbReference type="Pfam" id="PF13624">
    <property type="entry name" value="SurA_N_3"/>
    <property type="match status" value="1"/>
</dbReference>
<evidence type="ECO:0000313" key="4">
    <source>
        <dbReference type="Proteomes" id="UP001162891"/>
    </source>
</evidence>
<protein>
    <recommendedName>
        <fullName evidence="2">PpiC domain-containing protein</fullName>
    </recommendedName>
</protein>
<dbReference type="PROSITE" id="PS51257">
    <property type="entry name" value="PROKAR_LIPOPROTEIN"/>
    <property type="match status" value="1"/>
</dbReference>
<reference evidence="4" key="1">
    <citation type="journal article" date="2022" name="Int. J. Syst. Evol. Microbiol.">
        <title>Anaeromyxobacter oryzae sp. nov., Anaeromyxobacter diazotrophicus sp. nov. and Anaeromyxobacter paludicola sp. nov., isolated from paddy soils.</title>
        <authorList>
            <person name="Itoh H."/>
            <person name="Xu Z."/>
            <person name="Mise K."/>
            <person name="Masuda Y."/>
            <person name="Ushijima N."/>
            <person name="Hayakawa C."/>
            <person name="Shiratori Y."/>
            <person name="Senoo K."/>
        </authorList>
    </citation>
    <scope>NUCLEOTIDE SEQUENCE [LARGE SCALE GENOMIC DNA]</scope>
    <source>
        <strain evidence="4">Red232</strain>
    </source>
</reference>
<evidence type="ECO:0000259" key="2">
    <source>
        <dbReference type="PROSITE" id="PS50198"/>
    </source>
</evidence>